<proteinExistence type="predicted"/>
<dbReference type="Gene3D" id="3.30.1330.30">
    <property type="match status" value="1"/>
</dbReference>
<dbReference type="PATRIC" id="fig|1449336.4.peg.2221"/>
<dbReference type="GeneID" id="89589174"/>
<reference evidence="1 2" key="1">
    <citation type="journal article" date="2015" name="Genome Announc.">
        <title>Expanding the biotechnology potential of lactobacilli through comparative genomics of 213 strains and associated genera.</title>
        <authorList>
            <person name="Sun Z."/>
            <person name="Harris H.M."/>
            <person name="McCann A."/>
            <person name="Guo C."/>
            <person name="Argimon S."/>
            <person name="Zhang W."/>
            <person name="Yang X."/>
            <person name="Jeffery I.B."/>
            <person name="Cooney J.C."/>
            <person name="Kagawa T.F."/>
            <person name="Liu W."/>
            <person name="Song Y."/>
            <person name="Salvetti E."/>
            <person name="Wrobel A."/>
            <person name="Rasinkangas P."/>
            <person name="Parkhill J."/>
            <person name="Rea M.C."/>
            <person name="O'Sullivan O."/>
            <person name="Ritari J."/>
            <person name="Douillard F.P."/>
            <person name="Paul Ross R."/>
            <person name="Yang R."/>
            <person name="Briner A.E."/>
            <person name="Felis G.E."/>
            <person name="de Vos W.M."/>
            <person name="Barrangou R."/>
            <person name="Klaenhammer T.R."/>
            <person name="Caufield P.W."/>
            <person name="Cui Y."/>
            <person name="Zhang H."/>
            <person name="O'Toole P.W."/>
        </authorList>
    </citation>
    <scope>NUCLEOTIDE SEQUENCE [LARGE SCALE GENOMIC DNA]</scope>
    <source>
        <strain evidence="1 2">DSM 20623</strain>
    </source>
</reference>
<dbReference type="Pfam" id="PF07997">
    <property type="entry name" value="DUF1694"/>
    <property type="match status" value="1"/>
</dbReference>
<comment type="caution">
    <text evidence="1">The sequence shown here is derived from an EMBL/GenBank/DDBJ whole genome shotgun (WGS) entry which is preliminary data.</text>
</comment>
<dbReference type="AlphaFoldDB" id="A0A0R2HWW7"/>
<dbReference type="InterPro" id="IPR029064">
    <property type="entry name" value="Ribosomal_eL30-like_sf"/>
</dbReference>
<gene>
    <name evidence="1" type="ORF">IV74_GL002183</name>
</gene>
<dbReference type="SUPFAM" id="SSF160515">
    <property type="entry name" value="YueI-like"/>
    <property type="match status" value="1"/>
</dbReference>
<dbReference type="PIRSF" id="PIRSF034303">
    <property type="entry name" value="DUF1694"/>
    <property type="match status" value="1"/>
</dbReference>
<dbReference type="EMBL" id="JQBS01000035">
    <property type="protein sequence ID" value="KRN54599.1"/>
    <property type="molecule type" value="Genomic_DNA"/>
</dbReference>
<evidence type="ECO:0000313" key="1">
    <source>
        <dbReference type="EMBL" id="KRN54599.1"/>
    </source>
</evidence>
<dbReference type="RefSeq" id="WP_034569099.1">
    <property type="nucleotide sequence ID" value="NZ_JQBS01000035.1"/>
</dbReference>
<keyword evidence="2" id="KW-1185">Reference proteome</keyword>
<sequence length="146" mass="16480">MSEKDVQDYLTSGLYGAPQTKPEERNKFLGNLRERVYVSMTPEELVSKNYLTALQTEMEQHPDAQLLLNGSIDSSEFSPYIKLCNQQTTQFTIVTNQFASKSPFALLLVAKEAVDSAVIDIAEKYPVTETPVKEPEKKSLLKRLFS</sequence>
<dbReference type="Proteomes" id="UP000051658">
    <property type="component" value="Unassembled WGS sequence"/>
</dbReference>
<name>A0A0R2HWW7_CARDV</name>
<protein>
    <recommendedName>
        <fullName evidence="3">DUF1694 domain-containing protein</fullName>
    </recommendedName>
</protein>
<evidence type="ECO:0000313" key="2">
    <source>
        <dbReference type="Proteomes" id="UP000051658"/>
    </source>
</evidence>
<evidence type="ECO:0008006" key="3">
    <source>
        <dbReference type="Google" id="ProtNLM"/>
    </source>
</evidence>
<dbReference type="eggNOG" id="COG5506">
    <property type="taxonomic scope" value="Bacteria"/>
</dbReference>
<accession>A0A0R2HWW7</accession>
<dbReference type="InterPro" id="IPR012543">
    <property type="entry name" value="DUF1694"/>
</dbReference>
<organism evidence="1 2">
    <name type="scientific">Carnobacterium divergens DSM 20623</name>
    <dbReference type="NCBI Taxonomy" id="1449336"/>
    <lineage>
        <taxon>Bacteria</taxon>
        <taxon>Bacillati</taxon>
        <taxon>Bacillota</taxon>
        <taxon>Bacilli</taxon>
        <taxon>Lactobacillales</taxon>
        <taxon>Carnobacteriaceae</taxon>
        <taxon>Carnobacterium</taxon>
    </lineage>
</organism>